<name>A0AAJ0C9L4_9PEZI</name>
<protein>
    <recommendedName>
        <fullName evidence="10">Transcription factor domain-containing protein</fullName>
    </recommendedName>
</protein>
<keyword evidence="6" id="KW-0539">Nucleus</keyword>
<comment type="caution">
    <text evidence="8">The sequence shown here is derived from an EMBL/GenBank/DDBJ whole genome shotgun (WGS) entry which is preliminary data.</text>
</comment>
<dbReference type="GO" id="GO:0005634">
    <property type="term" value="C:nucleus"/>
    <property type="evidence" value="ECO:0007669"/>
    <property type="project" value="UniProtKB-SubCell"/>
</dbReference>
<reference evidence="8" key="1">
    <citation type="submission" date="2023-06" db="EMBL/GenBank/DDBJ databases">
        <title>Genome-scale phylogeny and comparative genomics of the fungal order Sordariales.</title>
        <authorList>
            <consortium name="Lawrence Berkeley National Laboratory"/>
            <person name="Hensen N."/>
            <person name="Bonometti L."/>
            <person name="Westerberg I."/>
            <person name="Brannstrom I.O."/>
            <person name="Guillou S."/>
            <person name="Cros-Aarteil S."/>
            <person name="Calhoun S."/>
            <person name="Haridas S."/>
            <person name="Kuo A."/>
            <person name="Mondo S."/>
            <person name="Pangilinan J."/>
            <person name="Riley R."/>
            <person name="Labutti K."/>
            <person name="Andreopoulos B."/>
            <person name="Lipzen A."/>
            <person name="Chen C."/>
            <person name="Yanf M."/>
            <person name="Daum C."/>
            <person name="Ng V."/>
            <person name="Clum A."/>
            <person name="Steindorff A."/>
            <person name="Ohm R."/>
            <person name="Martin F."/>
            <person name="Silar P."/>
            <person name="Natvig D."/>
            <person name="Lalanne C."/>
            <person name="Gautier V."/>
            <person name="Ament-Velasquez S.L."/>
            <person name="Kruys A."/>
            <person name="Hutchinson M.I."/>
            <person name="Powell A.J."/>
            <person name="Barry K."/>
            <person name="Miller A.N."/>
            <person name="Grigoriev I.V."/>
            <person name="Debuchy R."/>
            <person name="Gladieux P."/>
            <person name="Thoren M.H."/>
            <person name="Johannesson H."/>
        </authorList>
    </citation>
    <scope>NUCLEOTIDE SEQUENCE</scope>
    <source>
        <strain evidence="8">8032-3</strain>
    </source>
</reference>
<evidence type="ECO:0000256" key="3">
    <source>
        <dbReference type="ARBA" id="ARBA00023015"/>
    </source>
</evidence>
<dbReference type="AlphaFoldDB" id="A0AAJ0C9L4"/>
<dbReference type="PANTHER" id="PTHR37534">
    <property type="entry name" value="TRANSCRIPTIONAL ACTIVATOR PROTEIN UGA3"/>
    <property type="match status" value="1"/>
</dbReference>
<evidence type="ECO:0000313" key="8">
    <source>
        <dbReference type="EMBL" id="KAK1772067.1"/>
    </source>
</evidence>
<dbReference type="EMBL" id="MU838998">
    <property type="protein sequence ID" value="KAK1772067.1"/>
    <property type="molecule type" value="Genomic_DNA"/>
</dbReference>
<keyword evidence="9" id="KW-1185">Reference proteome</keyword>
<comment type="subcellular location">
    <subcellularLocation>
        <location evidence="1">Nucleus</location>
    </subcellularLocation>
</comment>
<dbReference type="GO" id="GO:0003677">
    <property type="term" value="F:DNA binding"/>
    <property type="evidence" value="ECO:0007669"/>
    <property type="project" value="UniProtKB-KW"/>
</dbReference>
<dbReference type="PANTHER" id="PTHR37534:SF46">
    <property type="entry name" value="ZN(II)2CYS6 TRANSCRIPTION FACTOR (EUROFUNG)"/>
    <property type="match status" value="1"/>
</dbReference>
<keyword evidence="2" id="KW-0862">Zinc</keyword>
<evidence type="ECO:0000256" key="2">
    <source>
        <dbReference type="ARBA" id="ARBA00022833"/>
    </source>
</evidence>
<dbReference type="GeneID" id="85314042"/>
<dbReference type="InterPro" id="IPR021858">
    <property type="entry name" value="Fun_TF"/>
</dbReference>
<gene>
    <name evidence="8" type="ORF">QBC33DRAFT_575765</name>
</gene>
<organism evidence="8 9">
    <name type="scientific">Phialemonium atrogriseum</name>
    <dbReference type="NCBI Taxonomy" id="1093897"/>
    <lineage>
        <taxon>Eukaryota</taxon>
        <taxon>Fungi</taxon>
        <taxon>Dikarya</taxon>
        <taxon>Ascomycota</taxon>
        <taxon>Pezizomycotina</taxon>
        <taxon>Sordariomycetes</taxon>
        <taxon>Sordariomycetidae</taxon>
        <taxon>Cephalothecales</taxon>
        <taxon>Cephalothecaceae</taxon>
        <taxon>Phialemonium</taxon>
    </lineage>
</organism>
<sequence>METRGAPEGINPACTSPLPTQTLSHVLDEYIGDETVNRPGPQSPSTDAAVSGVLFDWLDASSMKPFFELGVPFTNSFDQTSGQSQTQPQLPFYFGPDILFGQLWDSPPTDGSSHDFTAAAPPVAEDDDSARNSPSEDATVTAAGYIMQPSLSLPHAPGNISKTISQLRTRYDREFCCVMPPTHDFEANPFRFNAETGRGSQLLLHCILALSYKHILRDTGACSNEAKIHKKKALQMLREMDSGSPESDPQSFCLDANFLDAVLILMTLDVTTSAHGPWIWYLKRALKMIQATESLHVQQTPRMQARIEMLVWWDVTLALTSRRGCLVATMTCVTFDMEPVLAVEKGIREWSDPKHYDIHPQHIPRDLLGDDGDPGALEHFKEDLHHCVEAWRYGLLIYIERVFKWKMDGAVSSMLGFLARKTLNHVSSCRRTTMLQKQLLLPVFLAGCETKDEHLRQEARSYYTWWNEKTRYDMFLTATALLEEVWTNQDPHCWWGSVIDQKTQFSTSGRTERQYLFG</sequence>
<dbReference type="Pfam" id="PF11951">
    <property type="entry name" value="Fungal_trans_2"/>
    <property type="match status" value="2"/>
</dbReference>
<feature type="region of interest" description="Disordered" evidence="7">
    <location>
        <begin position="1"/>
        <end position="20"/>
    </location>
</feature>
<evidence type="ECO:0008006" key="10">
    <source>
        <dbReference type="Google" id="ProtNLM"/>
    </source>
</evidence>
<keyword evidence="4" id="KW-0238">DNA-binding</keyword>
<keyword evidence="3" id="KW-0805">Transcription regulation</keyword>
<evidence type="ECO:0000313" key="9">
    <source>
        <dbReference type="Proteomes" id="UP001244011"/>
    </source>
</evidence>
<evidence type="ECO:0000256" key="7">
    <source>
        <dbReference type="SAM" id="MobiDB-lite"/>
    </source>
</evidence>
<evidence type="ECO:0000256" key="5">
    <source>
        <dbReference type="ARBA" id="ARBA00023163"/>
    </source>
</evidence>
<dbReference type="RefSeq" id="XP_060288280.1">
    <property type="nucleotide sequence ID" value="XM_060430855.1"/>
</dbReference>
<dbReference type="Proteomes" id="UP001244011">
    <property type="component" value="Unassembled WGS sequence"/>
</dbReference>
<evidence type="ECO:0000256" key="6">
    <source>
        <dbReference type="ARBA" id="ARBA00023242"/>
    </source>
</evidence>
<feature type="region of interest" description="Disordered" evidence="7">
    <location>
        <begin position="104"/>
        <end position="138"/>
    </location>
</feature>
<evidence type="ECO:0000256" key="1">
    <source>
        <dbReference type="ARBA" id="ARBA00004123"/>
    </source>
</evidence>
<keyword evidence="5" id="KW-0804">Transcription</keyword>
<proteinExistence type="predicted"/>
<evidence type="ECO:0000256" key="4">
    <source>
        <dbReference type="ARBA" id="ARBA00023125"/>
    </source>
</evidence>
<accession>A0AAJ0C9L4</accession>